<accession>A0A7W9X1A9</accession>
<organism evidence="1 2">
    <name type="scientific">Massilia aurea</name>
    <dbReference type="NCBI Taxonomy" id="373040"/>
    <lineage>
        <taxon>Bacteria</taxon>
        <taxon>Pseudomonadati</taxon>
        <taxon>Pseudomonadota</taxon>
        <taxon>Betaproteobacteria</taxon>
        <taxon>Burkholderiales</taxon>
        <taxon>Oxalobacteraceae</taxon>
        <taxon>Telluria group</taxon>
        <taxon>Massilia</taxon>
    </lineage>
</organism>
<evidence type="ECO:0000313" key="2">
    <source>
        <dbReference type="Proteomes" id="UP000540787"/>
    </source>
</evidence>
<proteinExistence type="predicted"/>
<dbReference type="RefSeq" id="WP_183555332.1">
    <property type="nucleotide sequence ID" value="NZ_JACHBX010000003.1"/>
</dbReference>
<dbReference type="EMBL" id="JACHBX010000003">
    <property type="protein sequence ID" value="MBB6134649.1"/>
    <property type="molecule type" value="Genomic_DNA"/>
</dbReference>
<sequence length="151" mass="16861">MPAKKRLTNIANCLCGSFISRNNDLDGHWAIGKLRSLADQYRQTTVVLDLLTSSAQPSSAQCSDVFERYCRLLATLAERSRIPFADINVARIVVDFAPPPWPRASYYKLQWGDQFTVTVTIEANGRAAGIARDAGYCRPHDAARKENLLIF</sequence>
<comment type="caution">
    <text evidence="1">The sequence shown here is derived from an EMBL/GenBank/DDBJ whole genome shotgun (WGS) entry which is preliminary data.</text>
</comment>
<gene>
    <name evidence="1" type="ORF">HD842_002807</name>
</gene>
<evidence type="ECO:0000313" key="1">
    <source>
        <dbReference type="EMBL" id="MBB6134649.1"/>
    </source>
</evidence>
<name>A0A7W9X1A9_9BURK</name>
<dbReference type="AlphaFoldDB" id="A0A7W9X1A9"/>
<protein>
    <submittedName>
        <fullName evidence="1">Uncharacterized protein</fullName>
    </submittedName>
</protein>
<keyword evidence="2" id="KW-1185">Reference proteome</keyword>
<dbReference type="Proteomes" id="UP000540787">
    <property type="component" value="Unassembled WGS sequence"/>
</dbReference>
<reference evidence="1 2" key="1">
    <citation type="submission" date="2020-08" db="EMBL/GenBank/DDBJ databases">
        <title>The Agave Microbiome: Exploring the role of microbial communities in plant adaptations to desert environments.</title>
        <authorList>
            <person name="Partida-Martinez L.P."/>
        </authorList>
    </citation>
    <scope>NUCLEOTIDE SEQUENCE [LARGE SCALE GENOMIC DNA]</scope>
    <source>
        <strain evidence="1 2">AT3.2</strain>
    </source>
</reference>